<keyword evidence="5" id="KW-0472">Membrane</keyword>
<evidence type="ECO:0000256" key="4">
    <source>
        <dbReference type="ARBA" id="ARBA00022679"/>
    </source>
</evidence>
<dbReference type="Proteomes" id="UP000436088">
    <property type="component" value="Unassembled WGS sequence"/>
</dbReference>
<keyword evidence="3" id="KW-0328">Glycosyltransferase</keyword>
<dbReference type="CDD" id="cd06429">
    <property type="entry name" value="GT8_like_1"/>
    <property type="match status" value="1"/>
</dbReference>
<evidence type="ECO:0000256" key="2">
    <source>
        <dbReference type="ARBA" id="ARBA00006351"/>
    </source>
</evidence>
<keyword evidence="5" id="KW-0812">Transmembrane</keyword>
<dbReference type="InterPro" id="IPR002495">
    <property type="entry name" value="Glyco_trans_8"/>
</dbReference>
<evidence type="ECO:0000313" key="6">
    <source>
        <dbReference type="EMBL" id="KAE8676214.1"/>
    </source>
</evidence>
<dbReference type="GO" id="GO:0045489">
    <property type="term" value="P:pectin biosynthetic process"/>
    <property type="evidence" value="ECO:0007669"/>
    <property type="project" value="UniProtKB-UniPathway"/>
</dbReference>
<dbReference type="InterPro" id="IPR029044">
    <property type="entry name" value="Nucleotide-diphossugar_trans"/>
</dbReference>
<evidence type="ECO:0000256" key="3">
    <source>
        <dbReference type="ARBA" id="ARBA00022676"/>
    </source>
</evidence>
<evidence type="ECO:0000256" key="5">
    <source>
        <dbReference type="SAM" id="Phobius"/>
    </source>
</evidence>
<dbReference type="InterPro" id="IPR029993">
    <property type="entry name" value="GAUT"/>
</dbReference>
<dbReference type="SUPFAM" id="SSF53448">
    <property type="entry name" value="Nucleotide-diphospho-sugar transferases"/>
    <property type="match status" value="1"/>
</dbReference>
<gene>
    <name evidence="6" type="ORF">F3Y22_tig00111621pilonHSYRG00326</name>
</gene>
<comment type="similarity">
    <text evidence="2">Belongs to the glycosyltransferase 8 family.</text>
</comment>
<reference evidence="6" key="1">
    <citation type="submission" date="2019-09" db="EMBL/GenBank/DDBJ databases">
        <title>Draft genome information of white flower Hibiscus syriacus.</title>
        <authorList>
            <person name="Kim Y.-M."/>
        </authorList>
    </citation>
    <scope>NUCLEOTIDE SEQUENCE [LARGE SCALE GENOMIC DNA]</scope>
    <source>
        <strain evidence="6">YM2019G1</strain>
    </source>
</reference>
<accession>A0A6A2YJA2</accession>
<evidence type="ECO:0000313" key="7">
    <source>
        <dbReference type="Proteomes" id="UP000436088"/>
    </source>
</evidence>
<dbReference type="UniPathway" id="UPA00845"/>
<keyword evidence="5" id="KW-1133">Transmembrane helix</keyword>
<comment type="pathway">
    <text evidence="1">Glycan metabolism; pectin biosynthesis.</text>
</comment>
<keyword evidence="7" id="KW-1185">Reference proteome</keyword>
<comment type="caution">
    <text evidence="6">The sequence shown here is derived from an EMBL/GenBank/DDBJ whole genome shotgun (WGS) entry which is preliminary data.</text>
</comment>
<dbReference type="AlphaFoldDB" id="A0A6A2YJA2"/>
<dbReference type="Gene3D" id="3.90.550.10">
    <property type="entry name" value="Spore Coat Polysaccharide Biosynthesis Protein SpsA, Chain A"/>
    <property type="match status" value="1"/>
</dbReference>
<evidence type="ECO:0000256" key="1">
    <source>
        <dbReference type="ARBA" id="ARBA00004877"/>
    </source>
</evidence>
<proteinExistence type="inferred from homology"/>
<dbReference type="Pfam" id="PF01501">
    <property type="entry name" value="Glyco_transf_8"/>
    <property type="match status" value="1"/>
</dbReference>
<dbReference type="GO" id="GO:0047262">
    <property type="term" value="F:polygalacturonate 4-alpha-galacturonosyltransferase activity"/>
    <property type="evidence" value="ECO:0007669"/>
    <property type="project" value="InterPro"/>
</dbReference>
<feature type="transmembrane region" description="Helical" evidence="5">
    <location>
        <begin position="163"/>
        <end position="184"/>
    </location>
</feature>
<keyword evidence="4" id="KW-0808">Transferase</keyword>
<name>A0A6A2YJA2_HIBSY</name>
<organism evidence="6 7">
    <name type="scientific">Hibiscus syriacus</name>
    <name type="common">Rose of Sharon</name>
    <dbReference type="NCBI Taxonomy" id="106335"/>
    <lineage>
        <taxon>Eukaryota</taxon>
        <taxon>Viridiplantae</taxon>
        <taxon>Streptophyta</taxon>
        <taxon>Embryophyta</taxon>
        <taxon>Tracheophyta</taxon>
        <taxon>Spermatophyta</taxon>
        <taxon>Magnoliopsida</taxon>
        <taxon>eudicotyledons</taxon>
        <taxon>Gunneridae</taxon>
        <taxon>Pentapetalae</taxon>
        <taxon>rosids</taxon>
        <taxon>malvids</taxon>
        <taxon>Malvales</taxon>
        <taxon>Malvaceae</taxon>
        <taxon>Malvoideae</taxon>
        <taxon>Hibiscus</taxon>
    </lineage>
</organism>
<dbReference type="Pfam" id="PF25557">
    <property type="entry name" value="GAUT_1"/>
    <property type="match status" value="1"/>
</dbReference>
<sequence>MKCLKPLDFLCFPPPCTHRDCPYNQNAYRCNGDKGSAHETAAGFLLLLASKSELDSFHFDIQESPGLLAYWKFTQLTRRGISPVRQLIHYTTSQSAPRKIGSTMTILGFDPATCYVMHQTHLNSLAGQVTRTPLCSSDNQLVEQSHRILAQWMLTKNHRCQRILILSLLSFSVCAPIVLVSWRFKTLTSFGLKEFAEEDPPSVKHMADVLRLNSIEQETSEGLKGPELDVFKDQNFSSVVRRSSYEYRDSDRFGNDQDDFKLFEANETNEKGKDEHRIRQTIIQMNSREKVRINPKYHDTEQPNQEIGSHDQVLQFQPFSVVDEKVKQMRDQLITAKAYLSFAPPGSNTRLMRSLRARIREMERAVDEASRDSDLPRSVSQKMRSMEITLAKASRVYPDCSEMATKLHAMAYNAEDQVQILKNQESYLVQLAGRTTPKGLHCLSMQLTAEYFLLQPEERQFSNQQNLNDPDLYHYAVFSDNVLACSVVVNSTISSAKEPKKIVFHVVTDSLNLPAISMWFLLNPPGKATIHVQSTDNFDWLYTKYNSTLREQKSYDPRYSSALNHLRFYLPDIFPALNKIVLFDHDVVVRRDLTEIWSVDMKGKVNAAAVETCLENETSFRSMHMLMNFSDPFLMRSFNANVCNWAFGMNLFDLREWRRKKLSMLYRSYLQLFSEAAHYFLEKMGRKRRLWEAGSLPIGWITFYNQTVAIEKRWHTLGLGYNSGIEQGDIENGAVIHYDGFMKPWLEIGIAKYKGYWSKHLQYDHPYLQQCNIRE</sequence>
<dbReference type="PANTHER" id="PTHR32116:SF0">
    <property type="entry name" value="GALACTURONOSYLTRANSFERASE 6-RELATED"/>
    <property type="match status" value="1"/>
</dbReference>
<dbReference type="PANTHER" id="PTHR32116">
    <property type="entry name" value="GALACTURONOSYLTRANSFERASE 4-RELATED"/>
    <property type="match status" value="1"/>
</dbReference>
<protein>
    <submittedName>
        <fullName evidence="6">Galacturonosyltransferase 5</fullName>
    </submittedName>
</protein>
<dbReference type="EMBL" id="VEPZ02001387">
    <property type="protein sequence ID" value="KAE8676214.1"/>
    <property type="molecule type" value="Genomic_DNA"/>
</dbReference>